<keyword evidence="1 7" id="KW-0436">Ligase</keyword>
<keyword evidence="6 7" id="KW-0030">Aminoacyl-tRNA synthetase</keyword>
<gene>
    <name evidence="10" type="primary">gltX1</name>
    <name evidence="7" type="synonym">gluQ</name>
    <name evidence="10" type="ORF">Dalu01_00007</name>
</gene>
<dbReference type="NCBIfam" id="TIGR03838">
    <property type="entry name" value="queuosine_YadB"/>
    <property type="match status" value="1"/>
</dbReference>
<dbReference type="NCBIfam" id="NF004315">
    <property type="entry name" value="PRK05710.1-4"/>
    <property type="match status" value="1"/>
</dbReference>
<evidence type="ECO:0000256" key="7">
    <source>
        <dbReference type="HAMAP-Rule" id="MF_01428"/>
    </source>
</evidence>
<dbReference type="HAMAP" id="MF_01428">
    <property type="entry name" value="Glu_Q_tRNA_synth"/>
    <property type="match status" value="1"/>
</dbReference>
<evidence type="ECO:0000256" key="8">
    <source>
        <dbReference type="RuleBase" id="RU363037"/>
    </source>
</evidence>
<feature type="binding site" evidence="7">
    <location>
        <position position="141"/>
    </location>
    <ligand>
        <name>Zn(2+)</name>
        <dbReference type="ChEBI" id="CHEBI:29105"/>
    </ligand>
</feature>
<feature type="binding site" evidence="7">
    <location>
        <position position="196"/>
    </location>
    <ligand>
        <name>L-glutamate</name>
        <dbReference type="ChEBI" id="CHEBI:29985"/>
    </ligand>
</feature>
<evidence type="ECO:0000256" key="5">
    <source>
        <dbReference type="ARBA" id="ARBA00022840"/>
    </source>
</evidence>
<comment type="caution">
    <text evidence="10">The sequence shown here is derived from an EMBL/GenBank/DDBJ whole genome shotgun (WGS) entry which is preliminary data.</text>
</comment>
<comment type="similarity">
    <text evidence="7">Belongs to the class-I aminoacyl-tRNA synthetase family. GluQ subfamily.</text>
</comment>
<feature type="domain" description="Glutamyl/glutaminyl-tRNA synthetase class Ib catalytic" evidence="9">
    <location>
        <begin position="21"/>
        <end position="287"/>
    </location>
</feature>
<feature type="binding site" evidence="7">
    <location>
        <position position="214"/>
    </location>
    <ligand>
        <name>L-glutamate</name>
        <dbReference type="ChEBI" id="CHEBI:29985"/>
    </ligand>
</feature>
<feature type="short sequence motif" description="'HIGH' region" evidence="7">
    <location>
        <begin position="24"/>
        <end position="34"/>
    </location>
</feature>
<dbReference type="EMBL" id="BAABRV010000001">
    <property type="protein sequence ID" value="GAA5531634.1"/>
    <property type="molecule type" value="Genomic_DNA"/>
</dbReference>
<dbReference type="PRINTS" id="PR00987">
    <property type="entry name" value="TRNASYNTHGLU"/>
</dbReference>
<dbReference type="Pfam" id="PF00749">
    <property type="entry name" value="tRNA-synt_1c"/>
    <property type="match status" value="1"/>
</dbReference>
<feature type="binding site" evidence="7">
    <location>
        <begin position="21"/>
        <end position="25"/>
    </location>
    <ligand>
        <name>L-glutamate</name>
        <dbReference type="ChEBI" id="CHEBI:29985"/>
    </ligand>
</feature>
<feature type="binding site" evidence="7">
    <location>
        <position position="114"/>
    </location>
    <ligand>
        <name>Zn(2+)</name>
        <dbReference type="ChEBI" id="CHEBI:29105"/>
    </ligand>
</feature>
<evidence type="ECO:0000256" key="4">
    <source>
        <dbReference type="ARBA" id="ARBA00022833"/>
    </source>
</evidence>
<comment type="function">
    <text evidence="7">Catalyzes the tRNA-independent activation of glutamate in presence of ATP and the subsequent transfer of glutamate onto a tRNA(Asp). Glutamate is transferred on the 2-amino-5-(4,5-dihydroxy-2-cyclopenten-1-yl) moiety of the queuosine in the wobble position of the QUC anticodon.</text>
</comment>
<organism evidence="10 11">
    <name type="scientific">Deinococcus aluminii</name>
    <dbReference type="NCBI Taxonomy" id="1656885"/>
    <lineage>
        <taxon>Bacteria</taxon>
        <taxon>Thermotogati</taxon>
        <taxon>Deinococcota</taxon>
        <taxon>Deinococci</taxon>
        <taxon>Deinococcales</taxon>
        <taxon>Deinococcaceae</taxon>
        <taxon>Deinococcus</taxon>
    </lineage>
</organism>
<comment type="cofactor">
    <cofactor evidence="7">
        <name>Zn(2+)</name>
        <dbReference type="ChEBI" id="CHEBI:29105"/>
    </cofactor>
    <text evidence="7">Binds 1 zinc ion per subunit.</text>
</comment>
<sequence length="315" mass="34381">MTCACASLSGMTVLPAPAVGRFAPSPTGAMHLGNARTALLAWLHSRALGGQHLLRFEDLDTGRVRPWTCDTTRRDLEWLGLDWDAEYRQSERLDVYADALARLTAAGETYPCTCTRREIQQAILDSAGAPHGHEPVYPGTCRVHAADPGRPAAIRWRVPDETVCVTDALTRGTLCQNLPGEVGDFVLRRNDGVFAYHFAVVVDDALMGVTDVLRGADLWPATPRQVALQRALGFPTPRYLHVPLMTDYRGERLAKRGGAPSVQALREGGEAASRVVSALARSLGWEAPERVTAAELLPFWRARLAEAGFFINSQT</sequence>
<feature type="binding site" evidence="7">
    <location>
        <position position="57"/>
    </location>
    <ligand>
        <name>L-glutamate</name>
        <dbReference type="ChEBI" id="CHEBI:29985"/>
    </ligand>
</feature>
<dbReference type="InterPro" id="IPR000924">
    <property type="entry name" value="Glu/Gln-tRNA-synth"/>
</dbReference>
<protein>
    <recommendedName>
        <fullName evidence="7">Glutamyl-Q tRNA(Asp) synthetase</fullName>
        <shortName evidence="7">Glu-Q-RSs</shortName>
        <ecNumber evidence="7">6.1.1.-</ecNumber>
    </recommendedName>
</protein>
<dbReference type="PANTHER" id="PTHR43311">
    <property type="entry name" value="GLUTAMATE--TRNA LIGASE"/>
    <property type="match status" value="1"/>
</dbReference>
<dbReference type="EC" id="6.1.1.-" evidence="7"/>
<proteinExistence type="inferred from homology"/>
<feature type="binding site" evidence="7">
    <location>
        <position position="137"/>
    </location>
    <ligand>
        <name>Zn(2+)</name>
        <dbReference type="ChEBI" id="CHEBI:29105"/>
    </ligand>
</feature>
<keyword evidence="4 7" id="KW-0862">Zinc</keyword>
<keyword evidence="3 7" id="KW-0547">Nucleotide-binding</keyword>
<dbReference type="PANTHER" id="PTHR43311:SF1">
    <property type="entry name" value="GLUTAMYL-Q TRNA(ASP) SYNTHETASE"/>
    <property type="match status" value="1"/>
</dbReference>
<evidence type="ECO:0000313" key="11">
    <source>
        <dbReference type="Proteomes" id="UP001404956"/>
    </source>
</evidence>
<evidence type="ECO:0000313" key="10">
    <source>
        <dbReference type="EMBL" id="GAA5531634.1"/>
    </source>
</evidence>
<dbReference type="Gene3D" id="3.40.50.620">
    <property type="entry name" value="HUPs"/>
    <property type="match status" value="1"/>
</dbReference>
<keyword evidence="11" id="KW-1185">Reference proteome</keyword>
<evidence type="ECO:0000259" key="9">
    <source>
        <dbReference type="Pfam" id="PF00749"/>
    </source>
</evidence>
<feature type="binding site" evidence="7">
    <location>
        <position position="255"/>
    </location>
    <ligand>
        <name>ATP</name>
        <dbReference type="ChEBI" id="CHEBI:30616"/>
    </ligand>
</feature>
<dbReference type="InterPro" id="IPR022380">
    <property type="entry name" value="Glu-Q_tRNA(Asp)_Synthase"/>
</dbReference>
<evidence type="ECO:0000256" key="2">
    <source>
        <dbReference type="ARBA" id="ARBA00022723"/>
    </source>
</evidence>
<keyword evidence="2 7" id="KW-0479">Metal-binding</keyword>
<evidence type="ECO:0000256" key="6">
    <source>
        <dbReference type="ARBA" id="ARBA00023146"/>
    </source>
</evidence>
<feature type="binding site" evidence="7">
    <location>
        <position position="112"/>
    </location>
    <ligand>
        <name>Zn(2+)</name>
        <dbReference type="ChEBI" id="CHEBI:29105"/>
    </ligand>
</feature>
<evidence type="ECO:0000256" key="1">
    <source>
        <dbReference type="ARBA" id="ARBA00022598"/>
    </source>
</evidence>
<dbReference type="InterPro" id="IPR020058">
    <property type="entry name" value="Glu/Gln-tRNA-synth_Ib_cat-dom"/>
</dbReference>
<dbReference type="PROSITE" id="PS00178">
    <property type="entry name" value="AA_TRNA_LIGASE_I"/>
    <property type="match status" value="1"/>
</dbReference>
<reference evidence="10 11" key="1">
    <citation type="submission" date="2024-02" db="EMBL/GenBank/DDBJ databases">
        <title>Deinococcus aluminii NBRC 112889.</title>
        <authorList>
            <person name="Ichikawa N."/>
            <person name="Katano-Makiyama Y."/>
            <person name="Hidaka K."/>
        </authorList>
    </citation>
    <scope>NUCLEOTIDE SEQUENCE [LARGE SCALE GENOMIC DNA]</scope>
    <source>
        <strain evidence="10 11">NBRC 112889</strain>
    </source>
</reference>
<feature type="short sequence motif" description="'KMSKS' region" evidence="7">
    <location>
        <begin position="252"/>
        <end position="256"/>
    </location>
</feature>
<dbReference type="InterPro" id="IPR049940">
    <property type="entry name" value="GluQ/Sye"/>
</dbReference>
<evidence type="ECO:0000256" key="3">
    <source>
        <dbReference type="ARBA" id="ARBA00022741"/>
    </source>
</evidence>
<keyword evidence="5 7" id="KW-0067">ATP-binding</keyword>
<dbReference type="SUPFAM" id="SSF52374">
    <property type="entry name" value="Nucleotidylyl transferase"/>
    <property type="match status" value="1"/>
</dbReference>
<dbReference type="InterPro" id="IPR001412">
    <property type="entry name" value="aa-tRNA-synth_I_CS"/>
</dbReference>
<dbReference type="GO" id="GO:0016874">
    <property type="term" value="F:ligase activity"/>
    <property type="evidence" value="ECO:0007669"/>
    <property type="project" value="UniProtKB-KW"/>
</dbReference>
<dbReference type="Proteomes" id="UP001404956">
    <property type="component" value="Unassembled WGS sequence"/>
</dbReference>
<name>A0ABP9X8D3_9DEIO</name>
<keyword evidence="8" id="KW-0648">Protein biosynthesis</keyword>
<dbReference type="NCBIfam" id="NF004314">
    <property type="entry name" value="PRK05710.1-3"/>
    <property type="match status" value="1"/>
</dbReference>
<dbReference type="InterPro" id="IPR014729">
    <property type="entry name" value="Rossmann-like_a/b/a_fold"/>
</dbReference>
<accession>A0ABP9X8D3</accession>